<proteinExistence type="predicted"/>
<gene>
    <name evidence="2" type="ORF">C7474_1470</name>
</gene>
<evidence type="ECO:0000313" key="3">
    <source>
        <dbReference type="Proteomes" id="UP000273158"/>
    </source>
</evidence>
<accession>A0A498C2R1</accession>
<dbReference type="AlphaFoldDB" id="A0A498C2R1"/>
<dbReference type="GO" id="GO:0016787">
    <property type="term" value="F:hydrolase activity"/>
    <property type="evidence" value="ECO:0007669"/>
    <property type="project" value="InterPro"/>
</dbReference>
<dbReference type="Pfam" id="PF00149">
    <property type="entry name" value="Metallophos"/>
    <property type="match status" value="1"/>
</dbReference>
<dbReference type="Proteomes" id="UP000273158">
    <property type="component" value="Unassembled WGS sequence"/>
</dbReference>
<dbReference type="Gene3D" id="3.60.21.10">
    <property type="match status" value="1"/>
</dbReference>
<comment type="caution">
    <text evidence="2">The sequence shown here is derived from an EMBL/GenBank/DDBJ whole genome shotgun (WGS) entry which is preliminary data.</text>
</comment>
<name>A0A498C2R1_9MICO</name>
<dbReference type="RefSeq" id="WP_121058459.1">
    <property type="nucleotide sequence ID" value="NZ_RCDB01000002.1"/>
</dbReference>
<organism evidence="2 3">
    <name type="scientific">Microbacterium telephonicum</name>
    <dbReference type="NCBI Taxonomy" id="1714841"/>
    <lineage>
        <taxon>Bacteria</taxon>
        <taxon>Bacillati</taxon>
        <taxon>Actinomycetota</taxon>
        <taxon>Actinomycetes</taxon>
        <taxon>Micrococcales</taxon>
        <taxon>Microbacteriaceae</taxon>
        <taxon>Microbacterium</taxon>
    </lineage>
</organism>
<keyword evidence="3" id="KW-1185">Reference proteome</keyword>
<evidence type="ECO:0000259" key="1">
    <source>
        <dbReference type="Pfam" id="PF00149"/>
    </source>
</evidence>
<protein>
    <submittedName>
        <fullName evidence="2">Calcineurin-like phosphoesterase family protein</fullName>
    </submittedName>
</protein>
<dbReference type="InterPro" id="IPR004843">
    <property type="entry name" value="Calcineurin-like_PHP"/>
</dbReference>
<reference evidence="2 3" key="1">
    <citation type="journal article" date="2015" name="Stand. Genomic Sci.">
        <title>Genomic Encyclopedia of Bacterial and Archaeal Type Strains, Phase III: the genomes of soil and plant-associated and newly described type strains.</title>
        <authorList>
            <person name="Whitman W.B."/>
            <person name="Woyke T."/>
            <person name="Klenk H.P."/>
            <person name="Zhou Y."/>
            <person name="Lilburn T.G."/>
            <person name="Beck B.J."/>
            <person name="De Vos P."/>
            <person name="Vandamme P."/>
            <person name="Eisen J.A."/>
            <person name="Garrity G."/>
            <person name="Hugenholtz P."/>
            <person name="Kyrpides N.C."/>
        </authorList>
    </citation>
    <scope>NUCLEOTIDE SEQUENCE [LARGE SCALE GENOMIC DNA]</scope>
    <source>
        <strain evidence="2 3">S2T63</strain>
    </source>
</reference>
<dbReference type="InterPro" id="IPR029052">
    <property type="entry name" value="Metallo-depent_PP-like"/>
</dbReference>
<evidence type="ECO:0000313" key="2">
    <source>
        <dbReference type="EMBL" id="RLK49327.1"/>
    </source>
</evidence>
<dbReference type="EMBL" id="RCDB01000002">
    <property type="protein sequence ID" value="RLK49327.1"/>
    <property type="molecule type" value="Genomic_DNA"/>
</dbReference>
<dbReference type="OrthoDB" id="5380150at2"/>
<feature type="domain" description="Calcineurin-like phosphoesterase" evidence="1">
    <location>
        <begin position="16"/>
        <end position="221"/>
    </location>
</feature>
<sequence length="273" mass="29467">MRILESVGKVELPDSRVAVCGDWHGNIVALRRLAPAIATLAPEVKSVLQLGDWSMNTAQSDSILAAAGIERVYVTLGNHEPWGSISPLLDTRPGEAIRVSELTWLLPRPARLLIGGREVLSLGGAASVDRPWRREGKDWWSDEAITDAHVEAAIAGGPADVMLTHETPNGTPVRSVRRVLRGNPFGFPASALIASAESRARVDAVWDATHPKLLLHGHMHVAGPGVTDDGRRVISLGRDGEAGHLAFLNMSGLEVEMPSIHDIRNVSTRSWEI</sequence>
<dbReference type="CDD" id="cd00838">
    <property type="entry name" value="MPP_superfamily"/>
    <property type="match status" value="1"/>
</dbReference>
<dbReference type="SUPFAM" id="SSF56300">
    <property type="entry name" value="Metallo-dependent phosphatases"/>
    <property type="match status" value="1"/>
</dbReference>